<dbReference type="PANTHER" id="PTHR48098:SF6">
    <property type="entry name" value="FERRI-BACILLIBACTIN ESTERASE BESA"/>
    <property type="match status" value="1"/>
</dbReference>
<dbReference type="InterPro" id="IPR050583">
    <property type="entry name" value="Mycobacterial_A85_antigen"/>
</dbReference>
<dbReference type="AlphaFoldDB" id="A0A418MJ45"/>
<evidence type="ECO:0000313" key="3">
    <source>
        <dbReference type="Proteomes" id="UP000283523"/>
    </source>
</evidence>
<dbReference type="InterPro" id="IPR029058">
    <property type="entry name" value="AB_hydrolase_fold"/>
</dbReference>
<reference evidence="2 3" key="1">
    <citation type="submission" date="2018-08" db="EMBL/GenBank/DDBJ databases">
        <title>Fibrisoma montanum sp. nov., isolated from Danxia mountain soil.</title>
        <authorList>
            <person name="Huang Y."/>
        </authorList>
    </citation>
    <scope>NUCLEOTIDE SEQUENCE [LARGE SCALE GENOMIC DNA]</scope>
    <source>
        <strain evidence="2 3">HYT19</strain>
    </source>
</reference>
<dbReference type="InterPro" id="IPR000801">
    <property type="entry name" value="Esterase-like"/>
</dbReference>
<dbReference type="Pfam" id="PF00756">
    <property type="entry name" value="Esterase"/>
    <property type="match status" value="1"/>
</dbReference>
<feature type="signal peptide" evidence="1">
    <location>
        <begin position="1"/>
        <end position="23"/>
    </location>
</feature>
<dbReference type="SUPFAM" id="SSF53474">
    <property type="entry name" value="alpha/beta-Hydrolases"/>
    <property type="match status" value="1"/>
</dbReference>
<dbReference type="EMBL" id="QXED01000001">
    <property type="protein sequence ID" value="RIV27416.1"/>
    <property type="molecule type" value="Genomic_DNA"/>
</dbReference>
<protein>
    <submittedName>
        <fullName evidence="2">Alpha/beta hydrolase</fullName>
    </submittedName>
</protein>
<comment type="caution">
    <text evidence="2">The sequence shown here is derived from an EMBL/GenBank/DDBJ whole genome shotgun (WGS) entry which is preliminary data.</text>
</comment>
<evidence type="ECO:0000256" key="1">
    <source>
        <dbReference type="SAM" id="SignalP"/>
    </source>
</evidence>
<dbReference type="PANTHER" id="PTHR48098">
    <property type="entry name" value="ENTEROCHELIN ESTERASE-RELATED"/>
    <property type="match status" value="1"/>
</dbReference>
<sequence length="269" mass="30578">MKPNRIIYLLVAVAFLFLLNACSSDVEPDRIKKFSIRSTNTGTNYDISVVLPNAYNASSLYETVYVLDGNSFYLNTDKIAKLTDKISAKYNKQNVIVVGISSKNDRERDFTPTIYESEGGGSESYTRFIEFELIPKIEKEYSANTTAKSRVLIGHSKGGLLTGYFFTKHPDVFNNYLTLGPSFWWDNYIFFKYEEQTRAANRQKNNLVFLGCGELDPLNALTAIEWNYRLTTFYPNCKHDLQILPKLGHVPSALGNAEAGLDFFFKNKP</sequence>
<feature type="chain" id="PRO_5019033913" evidence="1">
    <location>
        <begin position="24"/>
        <end position="269"/>
    </location>
</feature>
<evidence type="ECO:0000313" key="2">
    <source>
        <dbReference type="EMBL" id="RIV27416.1"/>
    </source>
</evidence>
<accession>A0A418MJ45</accession>
<dbReference type="OrthoDB" id="9784036at2"/>
<gene>
    <name evidence="2" type="ORF">DYU11_03675</name>
</gene>
<name>A0A418MJ45_9BACT</name>
<organism evidence="2 3">
    <name type="scientific">Fibrisoma montanum</name>
    <dbReference type="NCBI Taxonomy" id="2305895"/>
    <lineage>
        <taxon>Bacteria</taxon>
        <taxon>Pseudomonadati</taxon>
        <taxon>Bacteroidota</taxon>
        <taxon>Cytophagia</taxon>
        <taxon>Cytophagales</taxon>
        <taxon>Spirosomataceae</taxon>
        <taxon>Fibrisoma</taxon>
    </lineage>
</organism>
<dbReference type="Proteomes" id="UP000283523">
    <property type="component" value="Unassembled WGS sequence"/>
</dbReference>
<proteinExistence type="predicted"/>
<keyword evidence="1" id="KW-0732">Signal</keyword>
<dbReference type="RefSeq" id="WP_119666267.1">
    <property type="nucleotide sequence ID" value="NZ_QXED01000001.1"/>
</dbReference>
<keyword evidence="2" id="KW-0378">Hydrolase</keyword>
<dbReference type="Gene3D" id="3.40.50.1820">
    <property type="entry name" value="alpha/beta hydrolase"/>
    <property type="match status" value="1"/>
</dbReference>
<keyword evidence="3" id="KW-1185">Reference proteome</keyword>
<dbReference type="GO" id="GO:0016787">
    <property type="term" value="F:hydrolase activity"/>
    <property type="evidence" value="ECO:0007669"/>
    <property type="project" value="UniProtKB-KW"/>
</dbReference>